<dbReference type="AlphaFoldDB" id="X1S4X3"/>
<feature type="non-terminal residue" evidence="1">
    <location>
        <position position="40"/>
    </location>
</feature>
<protein>
    <submittedName>
        <fullName evidence="1">Uncharacterized protein</fullName>
    </submittedName>
</protein>
<name>X1S4X3_9ZZZZ</name>
<sequence length="40" mass="4302">MQGKKEVPRAVAERNTGVLSVTGQLKDHSSYAVSAQTGNW</sequence>
<gene>
    <name evidence="1" type="ORF">S06H3_64808</name>
</gene>
<reference evidence="1" key="1">
    <citation type="journal article" date="2014" name="Front. Microbiol.">
        <title>High frequency of phylogenetically diverse reductive dehalogenase-homologous genes in deep subseafloor sedimentary metagenomes.</title>
        <authorList>
            <person name="Kawai M."/>
            <person name="Futagami T."/>
            <person name="Toyoda A."/>
            <person name="Takaki Y."/>
            <person name="Nishi S."/>
            <person name="Hori S."/>
            <person name="Arai W."/>
            <person name="Tsubouchi T."/>
            <person name="Morono Y."/>
            <person name="Uchiyama I."/>
            <person name="Ito T."/>
            <person name="Fujiyama A."/>
            <person name="Inagaki F."/>
            <person name="Takami H."/>
        </authorList>
    </citation>
    <scope>NUCLEOTIDE SEQUENCE</scope>
    <source>
        <strain evidence="1">Expedition CK06-06</strain>
    </source>
</reference>
<dbReference type="EMBL" id="BARV01043403">
    <property type="protein sequence ID" value="GAI62859.1"/>
    <property type="molecule type" value="Genomic_DNA"/>
</dbReference>
<evidence type="ECO:0000313" key="1">
    <source>
        <dbReference type="EMBL" id="GAI62859.1"/>
    </source>
</evidence>
<organism evidence="1">
    <name type="scientific">marine sediment metagenome</name>
    <dbReference type="NCBI Taxonomy" id="412755"/>
    <lineage>
        <taxon>unclassified sequences</taxon>
        <taxon>metagenomes</taxon>
        <taxon>ecological metagenomes</taxon>
    </lineage>
</organism>
<proteinExistence type="predicted"/>
<comment type="caution">
    <text evidence="1">The sequence shown here is derived from an EMBL/GenBank/DDBJ whole genome shotgun (WGS) entry which is preliminary data.</text>
</comment>
<accession>X1S4X3</accession>